<evidence type="ECO:0000256" key="3">
    <source>
        <dbReference type="ARBA" id="ARBA00022552"/>
    </source>
</evidence>
<comment type="subcellular location">
    <subcellularLocation>
        <location evidence="1">Nucleus</location>
        <location evidence="1">Nucleolus</location>
    </subcellularLocation>
</comment>
<reference evidence="9 10" key="1">
    <citation type="submission" date="2020-12" db="EMBL/GenBank/DDBJ databases">
        <title>Effect of drift, selection, and recombination on the evolution of hybrid genomes in Candida yeast pathogens.</title>
        <authorList>
            <person name="Mixao V."/>
            <person name="Ksiezopolska E."/>
            <person name="Saus E."/>
            <person name="Boekhout T."/>
            <person name="Gacser A."/>
            <person name="Gabaldon T."/>
        </authorList>
    </citation>
    <scope>NUCLEOTIDE SEQUENCE [LARGE SCALE GENOMIC DNA]</scope>
    <source>
        <strain evidence="9 10">BP57</strain>
    </source>
</reference>
<dbReference type="GO" id="GO:0045943">
    <property type="term" value="P:positive regulation of transcription by RNA polymerase I"/>
    <property type="evidence" value="ECO:0007669"/>
    <property type="project" value="InterPro"/>
</dbReference>
<dbReference type="SUPFAM" id="SSF50978">
    <property type="entry name" value="WD40 repeat-like"/>
    <property type="match status" value="2"/>
</dbReference>
<evidence type="ECO:0000256" key="2">
    <source>
        <dbReference type="ARBA" id="ARBA00022517"/>
    </source>
</evidence>
<dbReference type="PROSITE" id="PS50294">
    <property type="entry name" value="WD_REPEATS_REGION"/>
    <property type="match status" value="1"/>
</dbReference>
<evidence type="ECO:0000256" key="4">
    <source>
        <dbReference type="ARBA" id="ARBA00022574"/>
    </source>
</evidence>
<evidence type="ECO:0000256" key="8">
    <source>
        <dbReference type="PROSITE-ProRule" id="PRU00221"/>
    </source>
</evidence>
<keyword evidence="2" id="KW-0690">Ribosome biogenesis</keyword>
<dbReference type="InterPro" id="IPR036322">
    <property type="entry name" value="WD40_repeat_dom_sf"/>
</dbReference>
<gene>
    <name evidence="9" type="ORF">I9W82_003599</name>
</gene>
<evidence type="ECO:0000313" key="9">
    <source>
        <dbReference type="EMBL" id="KAG5418881.1"/>
    </source>
</evidence>
<keyword evidence="10" id="KW-1185">Reference proteome</keyword>
<keyword evidence="7" id="KW-0539">Nucleus</keyword>
<evidence type="ECO:0000256" key="7">
    <source>
        <dbReference type="ARBA" id="ARBA00023242"/>
    </source>
</evidence>
<dbReference type="GO" id="GO:2000234">
    <property type="term" value="P:positive regulation of rRNA processing"/>
    <property type="evidence" value="ECO:0007669"/>
    <property type="project" value="TreeGrafter"/>
</dbReference>
<dbReference type="SMART" id="SM00320">
    <property type="entry name" value="WD40"/>
    <property type="match status" value="2"/>
</dbReference>
<dbReference type="Pfam" id="PF23869">
    <property type="entry name" value="Beta-prop_WDR75_1st"/>
    <property type="match status" value="1"/>
</dbReference>
<sequence>MPSANIDEWSLSMLTGGVPTHFPYSQTTASIFSHDGRYLITTLTHQIRVYFISTRQCIKTIDLDLSDLVDIKLDVTNPNHVILFKSFGEIITVNYKDKLSDAIIGQSSIQQQLGNLLLLSVVCVRHNKYIVITGKRDKRKGFSPHTRFINSFDRTSESLSVIGEVPNVLMYSVSLDTRKLAFVMNDHKVLLLDLATYYTNSQDDQATATSVANLESLIVKEVIPFQYKSTITAVAVSNDSLIALGTNAGVIQVLYGGLVNNDKSQQRVFKWHIDQVDALQFSHDNNYLLSGGAEKVLVFWQLETEKKQFLPRLNGIIDKINIDNHKNDYVELLLKTDVNNFEILVLSLVDLVSRLSVNTIRPKFTNNLKTTLSRTRKRLAKEGLDQFNKLKLRYDYSCQFEIHPKTKNLYFPNESSIQSFDLVKNEQSFIQHAASVLPIGKVRSETKLLDPQISLLQFTIDGDWMCTYDEVASAEIDCLLSTNDKQYALKFWKFIENKDKEKDKDTRNGYWELTTKILDPHGKSAPVMALIPAPSSYFNGVAFLTADNKGGIRIWRPSYPKEAYKVTTPANKSQQIAWTLRKQKPSSSNVSDAVSLAWSDDSSTIFLSHECSITCLDSRTFDPLDFQLPILTESKIRSIKYLNNNLVVLSKTRFCVYDLIKGQLTNLVTKVSTTSGGKNLITIDSTRNLICLAINSYSNFEPDLEKLQISSKLYIFKPNQLKPVSVHHHSSGIASVKTDATGFLFVDLETRVGSLNSSLLDMESEDVTGLTNEISQMLITAQANVDLLNGGNAPVKYQSNGAHAVDEEEEEGSKVVDLHTFQPIFQNLDGIQIETIFDRISNILK</sequence>
<dbReference type="RefSeq" id="XP_067547997.1">
    <property type="nucleotide sequence ID" value="XM_067692581.1"/>
</dbReference>
<feature type="repeat" description="WD" evidence="8">
    <location>
        <begin position="269"/>
        <end position="310"/>
    </location>
</feature>
<evidence type="ECO:0000256" key="1">
    <source>
        <dbReference type="ARBA" id="ARBA00004604"/>
    </source>
</evidence>
<name>A0A8H8DCJ7_9ASCO</name>
<dbReference type="GO" id="GO:0006364">
    <property type="term" value="P:rRNA processing"/>
    <property type="evidence" value="ECO:0007669"/>
    <property type="project" value="UniProtKB-KW"/>
</dbReference>
<dbReference type="PROSITE" id="PS50082">
    <property type="entry name" value="WD_REPEATS_2"/>
    <property type="match status" value="1"/>
</dbReference>
<dbReference type="GO" id="GO:0032040">
    <property type="term" value="C:small-subunit processome"/>
    <property type="evidence" value="ECO:0007669"/>
    <property type="project" value="InterPro"/>
</dbReference>
<dbReference type="Gene3D" id="2.130.10.10">
    <property type="entry name" value="YVTN repeat-like/Quinoprotein amine dehydrogenase"/>
    <property type="match status" value="2"/>
</dbReference>
<protein>
    <submittedName>
        <fullName evidence="9">NAN1</fullName>
    </submittedName>
</protein>
<keyword evidence="6" id="KW-0804">Transcription</keyword>
<dbReference type="Proteomes" id="UP000669133">
    <property type="component" value="Unassembled WGS sequence"/>
</dbReference>
<dbReference type="PANTHER" id="PTHR44215:SF1">
    <property type="entry name" value="WD REPEAT-CONTAINING PROTEIN 75"/>
    <property type="match status" value="1"/>
</dbReference>
<evidence type="ECO:0000256" key="5">
    <source>
        <dbReference type="ARBA" id="ARBA00022737"/>
    </source>
</evidence>
<dbReference type="InterPro" id="IPR053826">
    <property type="entry name" value="WDR75"/>
</dbReference>
<dbReference type="GeneID" id="93652228"/>
<dbReference type="AlphaFoldDB" id="A0A8H8DCJ7"/>
<keyword evidence="4 8" id="KW-0853">WD repeat</keyword>
<proteinExistence type="predicted"/>
<dbReference type="GO" id="GO:0003723">
    <property type="term" value="F:RNA binding"/>
    <property type="evidence" value="ECO:0007669"/>
    <property type="project" value="InterPro"/>
</dbReference>
<dbReference type="InterPro" id="IPR001680">
    <property type="entry name" value="WD40_rpt"/>
</dbReference>
<evidence type="ECO:0000313" key="10">
    <source>
        <dbReference type="Proteomes" id="UP000669133"/>
    </source>
</evidence>
<comment type="caution">
    <text evidence="9">The sequence shown here is derived from an EMBL/GenBank/DDBJ whole genome shotgun (WGS) entry which is preliminary data.</text>
</comment>
<dbReference type="OrthoDB" id="4096at2759"/>
<dbReference type="InterPro" id="IPR015943">
    <property type="entry name" value="WD40/YVTN_repeat-like_dom_sf"/>
</dbReference>
<dbReference type="EMBL" id="JAEOAQ010000004">
    <property type="protein sequence ID" value="KAG5418881.1"/>
    <property type="molecule type" value="Genomic_DNA"/>
</dbReference>
<dbReference type="PANTHER" id="PTHR44215">
    <property type="entry name" value="WD REPEAT-CONTAINING PROTEIN 75"/>
    <property type="match status" value="1"/>
</dbReference>
<evidence type="ECO:0000256" key="6">
    <source>
        <dbReference type="ARBA" id="ARBA00023163"/>
    </source>
</evidence>
<organism evidence="9 10">
    <name type="scientific">Candida metapsilosis</name>
    <dbReference type="NCBI Taxonomy" id="273372"/>
    <lineage>
        <taxon>Eukaryota</taxon>
        <taxon>Fungi</taxon>
        <taxon>Dikarya</taxon>
        <taxon>Ascomycota</taxon>
        <taxon>Saccharomycotina</taxon>
        <taxon>Pichiomycetes</taxon>
        <taxon>Debaryomycetaceae</taxon>
        <taxon>Candida/Lodderomyces clade</taxon>
        <taxon>Candida</taxon>
    </lineage>
</organism>
<keyword evidence="5" id="KW-0677">Repeat</keyword>
<keyword evidence="3" id="KW-0698">rRNA processing</keyword>
<accession>A0A8H8DCJ7</accession>